<reference evidence="1 2" key="1">
    <citation type="journal article" date="2021" name="Front. Genet.">
        <title>Chromosome-Level Genome Assembly Reveals Significant Gene Expansion in the Toll and IMD Signaling Pathways of Dendrolimus kikuchii.</title>
        <authorList>
            <person name="Zhou J."/>
            <person name="Wu P."/>
            <person name="Xiong Z."/>
            <person name="Liu N."/>
            <person name="Zhao N."/>
            <person name="Ji M."/>
            <person name="Qiu Y."/>
            <person name="Yang B."/>
        </authorList>
    </citation>
    <scope>NUCLEOTIDE SEQUENCE [LARGE SCALE GENOMIC DNA]</scope>
    <source>
        <strain evidence="1">Ann1</strain>
    </source>
</reference>
<gene>
    <name evidence="1" type="ORF">K1T71_011618</name>
</gene>
<proteinExistence type="predicted"/>
<accession>A0ACC1CM17</accession>
<dbReference type="EMBL" id="CM034407">
    <property type="protein sequence ID" value="KAJ0172479.1"/>
    <property type="molecule type" value="Genomic_DNA"/>
</dbReference>
<sequence length="145" mass="17177">MDNFYNSVGLACFLKSRRTDVLGTLNRRRLETPSNIKNLNERKMQRDVKLVTMISTFHKNDTAPSHRAGDECEKPVVVHNYNKNMGGVFLKDHKLSAYLMERKRCLKWYIKDFRRLLNCSILNSYIIYRCHDREKNWITGNFGML</sequence>
<comment type="caution">
    <text evidence="1">The sequence shown here is derived from an EMBL/GenBank/DDBJ whole genome shotgun (WGS) entry which is preliminary data.</text>
</comment>
<organism evidence="1 2">
    <name type="scientific">Dendrolimus kikuchii</name>
    <dbReference type="NCBI Taxonomy" id="765133"/>
    <lineage>
        <taxon>Eukaryota</taxon>
        <taxon>Metazoa</taxon>
        <taxon>Ecdysozoa</taxon>
        <taxon>Arthropoda</taxon>
        <taxon>Hexapoda</taxon>
        <taxon>Insecta</taxon>
        <taxon>Pterygota</taxon>
        <taxon>Neoptera</taxon>
        <taxon>Endopterygota</taxon>
        <taxon>Lepidoptera</taxon>
        <taxon>Glossata</taxon>
        <taxon>Ditrysia</taxon>
        <taxon>Bombycoidea</taxon>
        <taxon>Lasiocampidae</taxon>
        <taxon>Dendrolimus</taxon>
    </lineage>
</organism>
<name>A0ACC1CM17_9NEOP</name>
<evidence type="ECO:0000313" key="2">
    <source>
        <dbReference type="Proteomes" id="UP000824533"/>
    </source>
</evidence>
<evidence type="ECO:0000313" key="1">
    <source>
        <dbReference type="EMBL" id="KAJ0172479.1"/>
    </source>
</evidence>
<dbReference type="Proteomes" id="UP000824533">
    <property type="component" value="Linkage Group LG21"/>
</dbReference>
<protein>
    <submittedName>
        <fullName evidence="1">Uncharacterized protein</fullName>
    </submittedName>
</protein>
<keyword evidence="2" id="KW-1185">Reference proteome</keyword>